<evidence type="ECO:0008006" key="3">
    <source>
        <dbReference type="Google" id="ProtNLM"/>
    </source>
</evidence>
<name>A0A844CYP3_9BURK</name>
<comment type="caution">
    <text evidence="1">The sequence shown here is derived from an EMBL/GenBank/DDBJ whole genome shotgun (WGS) entry which is preliminary data.</text>
</comment>
<gene>
    <name evidence="1" type="ORF">GJ698_07095</name>
</gene>
<keyword evidence="2" id="KW-1185">Reference proteome</keyword>
<organism evidence="1 2">
    <name type="scientific">Duganella aquatilis</name>
    <dbReference type="NCBI Taxonomy" id="2666082"/>
    <lineage>
        <taxon>Bacteria</taxon>
        <taxon>Pseudomonadati</taxon>
        <taxon>Pseudomonadota</taxon>
        <taxon>Betaproteobacteria</taxon>
        <taxon>Burkholderiales</taxon>
        <taxon>Oxalobacteraceae</taxon>
        <taxon>Telluria group</taxon>
        <taxon>Duganella</taxon>
    </lineage>
</organism>
<dbReference type="Proteomes" id="UP000439986">
    <property type="component" value="Unassembled WGS sequence"/>
</dbReference>
<evidence type="ECO:0000313" key="2">
    <source>
        <dbReference type="Proteomes" id="UP000439986"/>
    </source>
</evidence>
<sequence>MLQHFTKLKSVMLGMMFFCGLAYGVELQEFSPNDEWTFLQLRTEPGKPDVSNEIRLSMLFKKKSGDMMLGWAKAITASGQVIWQPIESLPATNCLRDFVGRTNLDLVNSCKEGLKVGSEWKSEIKAGDVLEQIDFIVVGEEVINSKAGTFQAIKIQGKGKRTYQGINLEKFSVTYWFAPKAKAMVQSVREYRTLDGAPIIKISNELISVNVN</sequence>
<evidence type="ECO:0000313" key="1">
    <source>
        <dbReference type="EMBL" id="MRW83861.1"/>
    </source>
</evidence>
<dbReference type="AlphaFoldDB" id="A0A844CYP3"/>
<proteinExistence type="predicted"/>
<dbReference type="Gene3D" id="2.40.360.20">
    <property type="match status" value="1"/>
</dbReference>
<dbReference type="EMBL" id="WKJL01000003">
    <property type="protein sequence ID" value="MRW83861.1"/>
    <property type="molecule type" value="Genomic_DNA"/>
</dbReference>
<accession>A0A844CYP3</accession>
<protein>
    <recommendedName>
        <fullName evidence="3">DUF3108 domain-containing protein</fullName>
    </recommendedName>
</protein>
<dbReference type="RefSeq" id="WP_154356909.1">
    <property type="nucleotide sequence ID" value="NZ_WKJL01000003.1"/>
</dbReference>
<reference evidence="1 2" key="1">
    <citation type="submission" date="2019-11" db="EMBL/GenBank/DDBJ databases">
        <title>Novel species isolated from a subtropical stream in China.</title>
        <authorList>
            <person name="Lu H."/>
        </authorList>
    </citation>
    <scope>NUCLEOTIDE SEQUENCE [LARGE SCALE GENOMIC DNA]</scope>
    <source>
        <strain evidence="1 2">FT26W</strain>
    </source>
</reference>